<keyword evidence="4 6" id="KW-1133">Transmembrane helix</keyword>
<dbReference type="PANTHER" id="PTHR30406">
    <property type="entry name" value="SULFATE TRANSPORT SYSTEM PERMEASE PROTEIN"/>
    <property type="match status" value="1"/>
</dbReference>
<sequence>MIPWSKGIGEFGAGLMLAGATRMKTETLPLSLFLNMSTGKLEYAIAAATILIMISVVSLYAFERYGGATHVY</sequence>
<dbReference type="GO" id="GO:0015419">
    <property type="term" value="F:ABC-type sulfate transporter activity"/>
    <property type="evidence" value="ECO:0007669"/>
    <property type="project" value="InterPro"/>
</dbReference>
<keyword evidence="3 6" id="KW-0812">Transmembrane</keyword>
<keyword evidence="2" id="KW-0813">Transport</keyword>
<gene>
    <name evidence="7" type="ORF">ASZ90_011090</name>
</gene>
<feature type="transmembrane region" description="Helical" evidence="6">
    <location>
        <begin position="43"/>
        <end position="62"/>
    </location>
</feature>
<dbReference type="InterPro" id="IPR005667">
    <property type="entry name" value="Sulph_transpt2"/>
</dbReference>
<evidence type="ECO:0000256" key="2">
    <source>
        <dbReference type="ARBA" id="ARBA00022448"/>
    </source>
</evidence>
<keyword evidence="5 6" id="KW-0472">Membrane</keyword>
<comment type="subcellular location">
    <subcellularLocation>
        <location evidence="1">Membrane</location>
        <topology evidence="1">Multi-pass membrane protein</topology>
    </subcellularLocation>
</comment>
<dbReference type="InterPro" id="IPR035906">
    <property type="entry name" value="MetI-like_sf"/>
</dbReference>
<evidence type="ECO:0000256" key="4">
    <source>
        <dbReference type="ARBA" id="ARBA00022989"/>
    </source>
</evidence>
<organism evidence="7">
    <name type="scientific">hydrocarbon metagenome</name>
    <dbReference type="NCBI Taxonomy" id="938273"/>
    <lineage>
        <taxon>unclassified sequences</taxon>
        <taxon>metagenomes</taxon>
        <taxon>ecological metagenomes</taxon>
    </lineage>
</organism>
<reference evidence="7" key="1">
    <citation type="journal article" date="2015" name="Proc. Natl. Acad. Sci. U.S.A.">
        <title>Networks of energetic and metabolic interactions define dynamics in microbial communities.</title>
        <authorList>
            <person name="Embree M."/>
            <person name="Liu J.K."/>
            <person name="Al-Bassam M.M."/>
            <person name="Zengler K."/>
        </authorList>
    </citation>
    <scope>NUCLEOTIDE SEQUENCE</scope>
</reference>
<dbReference type="Gene3D" id="1.10.3720.10">
    <property type="entry name" value="MetI-like"/>
    <property type="match status" value="1"/>
</dbReference>
<evidence type="ECO:0000256" key="1">
    <source>
        <dbReference type="ARBA" id="ARBA00004141"/>
    </source>
</evidence>
<comment type="caution">
    <text evidence="7">The sequence shown here is derived from an EMBL/GenBank/DDBJ whole genome shotgun (WGS) entry which is preliminary data.</text>
</comment>
<dbReference type="GO" id="GO:0005886">
    <property type="term" value="C:plasma membrane"/>
    <property type="evidence" value="ECO:0007669"/>
    <property type="project" value="TreeGrafter"/>
</dbReference>
<evidence type="ECO:0000256" key="6">
    <source>
        <dbReference type="SAM" id="Phobius"/>
    </source>
</evidence>
<proteinExistence type="predicted"/>
<dbReference type="PANTHER" id="PTHR30406:SF8">
    <property type="entry name" value="SULFATE TRANSPORT SYSTEM PERMEASE PROTEIN CYST"/>
    <property type="match status" value="1"/>
</dbReference>
<evidence type="ECO:0000256" key="3">
    <source>
        <dbReference type="ARBA" id="ARBA00022692"/>
    </source>
</evidence>
<name>A0A0W8FE71_9ZZZZ</name>
<dbReference type="EMBL" id="LNQE01001317">
    <property type="protein sequence ID" value="KUG19183.1"/>
    <property type="molecule type" value="Genomic_DNA"/>
</dbReference>
<accession>A0A0W8FE71</accession>
<dbReference type="AlphaFoldDB" id="A0A0W8FE71"/>
<evidence type="ECO:0000256" key="5">
    <source>
        <dbReference type="ARBA" id="ARBA00023136"/>
    </source>
</evidence>
<protein>
    <submittedName>
        <fullName evidence="7">Molybdenum transport system permease protein modb</fullName>
    </submittedName>
</protein>
<evidence type="ECO:0000313" key="7">
    <source>
        <dbReference type="EMBL" id="KUG19183.1"/>
    </source>
</evidence>
<dbReference type="SUPFAM" id="SSF161098">
    <property type="entry name" value="MetI-like"/>
    <property type="match status" value="1"/>
</dbReference>